<proteinExistence type="predicted"/>
<dbReference type="Proteomes" id="UP000028875">
    <property type="component" value="Unassembled WGS sequence"/>
</dbReference>
<dbReference type="RefSeq" id="WP_021291826.1">
    <property type="nucleotide sequence ID" value="NZ_BNER01000004.1"/>
</dbReference>
<protein>
    <submittedName>
        <fullName evidence="2">Putative lactoylglutathione lyase</fullName>
    </submittedName>
</protein>
<dbReference type="PANTHER" id="PTHR36503">
    <property type="entry name" value="BLR2520 PROTEIN"/>
    <property type="match status" value="1"/>
</dbReference>
<comment type="caution">
    <text evidence="2">The sequence shown here is derived from an EMBL/GenBank/DDBJ whole genome shotgun (WGS) entry which is preliminary data.</text>
</comment>
<keyword evidence="2" id="KW-0456">Lyase</keyword>
<sequence length="147" mass="16509">MNRLNLVTLGVQNMKESLQFYRDGLGFDVVVHGDEANPEVVFFNNAGTKISLFQIDHLVNDIDEKNPPAVGNGFSGITLAYNGKTKQEVDDVFAVAEQAGAKIIKAPEKVFWGGYSGYFQDPNGFYWEVAYGDMWEFDENEMLIIKE</sequence>
<dbReference type="OrthoDB" id="9796521at2"/>
<evidence type="ECO:0000259" key="1">
    <source>
        <dbReference type="PROSITE" id="PS51819"/>
    </source>
</evidence>
<keyword evidence="3" id="KW-1185">Reference proteome</keyword>
<dbReference type="CDD" id="cd07251">
    <property type="entry name" value="VOC_like"/>
    <property type="match status" value="1"/>
</dbReference>
<dbReference type="AlphaFoldDB" id="A0A024QCU1"/>
<dbReference type="eggNOG" id="COG0346">
    <property type="taxonomic scope" value="Bacteria"/>
</dbReference>
<organism evidence="2 3">
    <name type="scientific">Virgibacillus massiliensis</name>
    <dbReference type="NCBI Taxonomy" id="1462526"/>
    <lineage>
        <taxon>Bacteria</taxon>
        <taxon>Bacillati</taxon>
        <taxon>Bacillota</taxon>
        <taxon>Bacilli</taxon>
        <taxon>Bacillales</taxon>
        <taxon>Bacillaceae</taxon>
        <taxon>Virgibacillus</taxon>
    </lineage>
</organism>
<dbReference type="Gene3D" id="3.10.180.10">
    <property type="entry name" value="2,3-Dihydroxybiphenyl 1,2-Dioxygenase, domain 1"/>
    <property type="match status" value="1"/>
</dbReference>
<dbReference type="SUPFAM" id="SSF54593">
    <property type="entry name" value="Glyoxalase/Bleomycin resistance protein/Dihydroxybiphenyl dioxygenase"/>
    <property type="match status" value="1"/>
</dbReference>
<evidence type="ECO:0000313" key="3">
    <source>
        <dbReference type="Proteomes" id="UP000028875"/>
    </source>
</evidence>
<evidence type="ECO:0000313" key="2">
    <source>
        <dbReference type="EMBL" id="CDQ40363.1"/>
    </source>
</evidence>
<dbReference type="Pfam" id="PF00903">
    <property type="entry name" value="Glyoxalase"/>
    <property type="match status" value="1"/>
</dbReference>
<dbReference type="EMBL" id="CCDP010000001">
    <property type="protein sequence ID" value="CDQ40363.1"/>
    <property type="molecule type" value="Genomic_DNA"/>
</dbReference>
<dbReference type="GO" id="GO:0016829">
    <property type="term" value="F:lyase activity"/>
    <property type="evidence" value="ECO:0007669"/>
    <property type="project" value="UniProtKB-KW"/>
</dbReference>
<accession>A0A024QCU1</accession>
<gene>
    <name evidence="2" type="ORF">BN990_02685</name>
</gene>
<dbReference type="STRING" id="1462526.BN990_02685"/>
<reference evidence="3" key="2">
    <citation type="submission" date="2014-05" db="EMBL/GenBank/DDBJ databases">
        <title>Draft genome sequence of Virgibacillus massiliensis Vm-5.</title>
        <authorList>
            <person name="Khelaifia S."/>
            <person name="Croce O."/>
            <person name="Lagier J.C."/>
            <person name="Raoult D."/>
        </authorList>
    </citation>
    <scope>NUCLEOTIDE SEQUENCE [LARGE SCALE GENOMIC DNA]</scope>
    <source>
        <strain evidence="3">Vm-5</strain>
    </source>
</reference>
<dbReference type="InterPro" id="IPR029068">
    <property type="entry name" value="Glyas_Bleomycin-R_OHBP_Dase"/>
</dbReference>
<reference evidence="2 3" key="1">
    <citation type="submission" date="2014-03" db="EMBL/GenBank/DDBJ databases">
        <authorList>
            <person name="Urmite Genomes U."/>
        </authorList>
    </citation>
    <scope>NUCLEOTIDE SEQUENCE [LARGE SCALE GENOMIC DNA]</scope>
    <source>
        <strain evidence="2 3">Vm-5</strain>
    </source>
</reference>
<dbReference type="InterPro" id="IPR037523">
    <property type="entry name" value="VOC_core"/>
</dbReference>
<dbReference type="PROSITE" id="PS51819">
    <property type="entry name" value="VOC"/>
    <property type="match status" value="1"/>
</dbReference>
<feature type="domain" description="VOC" evidence="1">
    <location>
        <begin position="3"/>
        <end position="132"/>
    </location>
</feature>
<dbReference type="InterPro" id="IPR004360">
    <property type="entry name" value="Glyas_Fos-R_dOase_dom"/>
</dbReference>
<name>A0A024QCU1_9BACI</name>
<dbReference type="PANTHER" id="PTHR36503:SF1">
    <property type="entry name" value="BLR2520 PROTEIN"/>
    <property type="match status" value="1"/>
</dbReference>